<dbReference type="InterPro" id="IPR006558">
    <property type="entry name" value="LamG-like"/>
</dbReference>
<keyword evidence="1" id="KW-0732">Signal</keyword>
<dbReference type="SMART" id="SM00560">
    <property type="entry name" value="LamGL"/>
    <property type="match status" value="1"/>
</dbReference>
<dbReference type="AlphaFoldDB" id="A0A1N7DFT2"/>
<dbReference type="Proteomes" id="UP000186914">
    <property type="component" value="Unassembled WGS sequence"/>
</dbReference>
<dbReference type="InterPro" id="IPR036278">
    <property type="entry name" value="Sialidase_sf"/>
</dbReference>
<keyword evidence="4" id="KW-0430">Lectin</keyword>
<evidence type="ECO:0000313" key="5">
    <source>
        <dbReference type="Proteomes" id="UP000186914"/>
    </source>
</evidence>
<dbReference type="OrthoDB" id="38162at2157"/>
<dbReference type="Gene3D" id="2.60.120.200">
    <property type="match status" value="1"/>
</dbReference>
<protein>
    <submittedName>
        <fullName evidence="4">Concanavalin A-like lectin/glucanases superfamily protein</fullName>
    </submittedName>
</protein>
<accession>A0A1N7DFT2</accession>
<dbReference type="SUPFAM" id="SSF49899">
    <property type="entry name" value="Concanavalin A-like lectins/glucanases"/>
    <property type="match status" value="1"/>
</dbReference>
<organism evidence="4 5">
    <name type="scientific">Haladaptatus litoreus</name>
    <dbReference type="NCBI Taxonomy" id="553468"/>
    <lineage>
        <taxon>Archaea</taxon>
        <taxon>Methanobacteriati</taxon>
        <taxon>Methanobacteriota</taxon>
        <taxon>Stenosarchaea group</taxon>
        <taxon>Halobacteria</taxon>
        <taxon>Halobacteriales</taxon>
        <taxon>Haladaptataceae</taxon>
        <taxon>Haladaptatus</taxon>
    </lineage>
</organism>
<dbReference type="Pfam" id="PF15892">
    <property type="entry name" value="BNR_4"/>
    <property type="match status" value="1"/>
</dbReference>
<dbReference type="GO" id="GO:0030246">
    <property type="term" value="F:carbohydrate binding"/>
    <property type="evidence" value="ECO:0007669"/>
    <property type="project" value="UniProtKB-KW"/>
</dbReference>
<keyword evidence="2" id="KW-1015">Disulfide bond</keyword>
<proteinExistence type="predicted"/>
<keyword evidence="5" id="KW-1185">Reference proteome</keyword>
<dbReference type="InterPro" id="IPR013320">
    <property type="entry name" value="ConA-like_dom_sf"/>
</dbReference>
<evidence type="ECO:0000313" key="4">
    <source>
        <dbReference type="EMBL" id="SIR74595.1"/>
    </source>
</evidence>
<evidence type="ECO:0000256" key="1">
    <source>
        <dbReference type="ARBA" id="ARBA00022729"/>
    </source>
</evidence>
<gene>
    <name evidence="4" type="ORF">SAMN05421858_3582</name>
</gene>
<name>A0A1N7DFT2_9EURY</name>
<dbReference type="Pfam" id="PF13385">
    <property type="entry name" value="Laminin_G_3"/>
    <property type="match status" value="1"/>
</dbReference>
<reference evidence="5" key="1">
    <citation type="submission" date="2017-01" db="EMBL/GenBank/DDBJ databases">
        <authorList>
            <person name="Varghese N."/>
            <person name="Submissions S."/>
        </authorList>
    </citation>
    <scope>NUCLEOTIDE SEQUENCE [LARGE SCALE GENOMIC DNA]</scope>
    <source>
        <strain evidence="5">CGMCC 1.7737</strain>
    </source>
</reference>
<feature type="domain" description="LamG-like jellyroll fold" evidence="3">
    <location>
        <begin position="474"/>
        <end position="604"/>
    </location>
</feature>
<sequence>MTPSAGDDLRNELLGYWPGNCSPEGYLWDYSPESNHGIVGFDARWIWFTNPRAVRYVGRNDQTYFGYLGGPTGCDIQAGAYNHRTGDLTRIMLHESFSADDHTNPSLLIREDGHVLVFWTKHNGTDIYYATSTEPEDISDFGPRQTISQHIVTYPNPVQVTTEDQAPIYLFYRDREVTTDATSDRYGYIGDGHVYYRRSLDGGATWSDQFQMVTAPEGHYSMYFVHAQANDGTVHFFLTDAERGGDAPKWNVLHCAYHDGAFYRADGSKIADEMDLPMTRSDLETVYDSAAADNEYAWVWDAGVDPDGHPAVVYATFPSTLAHEYRYARWDGDEWHDYNVMSAGRYVEEEGVELHYSAGIAMAPSNPDTLYTCVHKDGYRGIKRLETATSGRTWAVQDITQQSTGKTLRPVVPLNASDEIPVLWLAGTYRNMQSSGTVLQGLPPNNADEGAIIGDGAQGVSLGTHRVRNQVFRDGVSVSALLRPESLADEGVVANFGELVQIGFGRNTTSSVEFTLSRGENEQFVHWDWSGVGNWHFVEGKWDGTEMHLLVDGKVVDVQSFEDPIGLDSEASDWTLLQDAYLMGNGFRGEMKEIRLYNRSLSMNESQQLAEVAQNPPKIRR</sequence>
<evidence type="ECO:0000256" key="2">
    <source>
        <dbReference type="ARBA" id="ARBA00023157"/>
    </source>
</evidence>
<dbReference type="SUPFAM" id="SSF50939">
    <property type="entry name" value="Sialidases"/>
    <property type="match status" value="1"/>
</dbReference>
<dbReference type="RefSeq" id="WP_076431454.1">
    <property type="nucleotide sequence ID" value="NZ_FTNO01000004.1"/>
</dbReference>
<dbReference type="EMBL" id="FTNO01000004">
    <property type="protein sequence ID" value="SIR74595.1"/>
    <property type="molecule type" value="Genomic_DNA"/>
</dbReference>
<evidence type="ECO:0000259" key="3">
    <source>
        <dbReference type="SMART" id="SM00560"/>
    </source>
</evidence>
<dbReference type="CDD" id="cd15482">
    <property type="entry name" value="Sialidase_non-viral"/>
    <property type="match status" value="1"/>
</dbReference>